<dbReference type="KEGG" id="dho:Dia5BBH33_03690"/>
<dbReference type="AlphaFoldDB" id="A0A8D4UTL5"/>
<proteinExistence type="predicted"/>
<dbReference type="GeneID" id="92715593"/>
<sequence>MAKNGMKRAVFFQGDPTFNSVWARWRKEEQEARRQKRAMLPFRVIGIVRMFIRRAGYELLSDVVIRDKKSGDVYRSITERSRS</sequence>
<evidence type="ECO:0000313" key="2">
    <source>
        <dbReference type="Proteomes" id="UP000320585"/>
    </source>
</evidence>
<organism evidence="1 2">
    <name type="scientific">Dialister hominis</name>
    <dbReference type="NCBI Taxonomy" id="2582419"/>
    <lineage>
        <taxon>Bacteria</taxon>
        <taxon>Bacillati</taxon>
        <taxon>Bacillota</taxon>
        <taxon>Negativicutes</taxon>
        <taxon>Veillonellales</taxon>
        <taxon>Veillonellaceae</taxon>
        <taxon>Dialister</taxon>
    </lineage>
</organism>
<dbReference type="EMBL" id="AP019697">
    <property type="protein sequence ID" value="BBK24434.1"/>
    <property type="molecule type" value="Genomic_DNA"/>
</dbReference>
<keyword evidence="2" id="KW-1185">Reference proteome</keyword>
<protein>
    <submittedName>
        <fullName evidence="1">Uncharacterized protein</fullName>
    </submittedName>
</protein>
<gene>
    <name evidence="1" type="ORF">Dia5BBH33_03690</name>
</gene>
<evidence type="ECO:0000313" key="1">
    <source>
        <dbReference type="EMBL" id="BBK24434.1"/>
    </source>
</evidence>
<dbReference type="RefSeq" id="WP_143332256.1">
    <property type="nucleotide sequence ID" value="NZ_AP019697.1"/>
</dbReference>
<dbReference type="Proteomes" id="UP000320585">
    <property type="component" value="Chromosome"/>
</dbReference>
<name>A0A8D4UTL5_9FIRM</name>
<reference evidence="2" key="1">
    <citation type="submission" date="2019-05" db="EMBL/GenBank/DDBJ databases">
        <title>Complete genome sequencing of Dialister sp. strain 5BBH33.</title>
        <authorList>
            <person name="Sakamoto M."/>
            <person name="Murakami T."/>
            <person name="Mori H."/>
        </authorList>
    </citation>
    <scope>NUCLEOTIDE SEQUENCE [LARGE SCALE GENOMIC DNA]</scope>
    <source>
        <strain evidence="2">5BBH33</strain>
    </source>
</reference>
<accession>A0A8D4UTL5</accession>